<gene>
    <name evidence="1" type="ORF">SAMN06265364_12627</name>
</gene>
<dbReference type="InterPro" id="IPR032676">
    <property type="entry name" value="YkuD_2"/>
</dbReference>
<comment type="caution">
    <text evidence="1">The sequence shown here is derived from an EMBL/GenBank/DDBJ whole genome shotgun (WGS) entry which is preliminary data.</text>
</comment>
<dbReference type="Proteomes" id="UP000198427">
    <property type="component" value="Unassembled WGS sequence"/>
</dbReference>
<sequence>MGNDKTRNKSKDAQTMGISRCSHPFLQGRGWRRGRLFILFLLLFLTLNFGVKGYWKIKSYSFQSQFKDVWEICHDKGFNEDYCVLVDFSRPSGEDRMAIIDLKTLSVLDTGPCAHGKGEGNSAWKPRFSNKEGSKCSSLGHFKIAEKSYSANVGLCFALDGLDSSNDNARRRHILIHSSRYVGIMHHLTSYLPLSNASWGCFTTSPAMLKKIEAICDKSKKPILLYAYK</sequence>
<keyword evidence="2" id="KW-1185">Reference proteome</keyword>
<name>A0A2N9QS36_9BACT</name>
<dbReference type="PANTHER" id="PTHR38477:SF1">
    <property type="entry name" value="MUREIN L,D-TRANSPEPTIDASE CATALYTIC DOMAIN FAMILY PROTEIN"/>
    <property type="match status" value="1"/>
</dbReference>
<evidence type="ECO:0000313" key="2">
    <source>
        <dbReference type="Proteomes" id="UP000198427"/>
    </source>
</evidence>
<proteinExistence type="predicted"/>
<protein>
    <submittedName>
        <fullName evidence="1">L,D-transpeptidase catalytic domain</fullName>
    </submittedName>
</protein>
<dbReference type="RefSeq" id="WP_089366786.1">
    <property type="nucleotide sequence ID" value="NZ_CP023864.1"/>
</dbReference>
<organism evidence="1 2">
    <name type="scientific">Prevotella jejuni</name>
    <dbReference type="NCBI Taxonomy" id="1177574"/>
    <lineage>
        <taxon>Bacteria</taxon>
        <taxon>Pseudomonadati</taxon>
        <taxon>Bacteroidota</taxon>
        <taxon>Bacteroidia</taxon>
        <taxon>Bacteroidales</taxon>
        <taxon>Prevotellaceae</taxon>
        <taxon>Prevotella</taxon>
    </lineage>
</organism>
<dbReference type="GeneID" id="94030596"/>
<accession>A0A2N9QS36</accession>
<dbReference type="PANTHER" id="PTHR38477">
    <property type="entry name" value="HYPOTHETICAL EXPORTED PROTEIN"/>
    <property type="match status" value="1"/>
</dbReference>
<dbReference type="EMBL" id="FZNZ01000026">
    <property type="protein sequence ID" value="SNR99554.1"/>
    <property type="molecule type" value="Genomic_DNA"/>
</dbReference>
<dbReference type="AlphaFoldDB" id="A0A2N9QS36"/>
<dbReference type="OrthoDB" id="1247236at2"/>
<dbReference type="KEGG" id="pje:CRM71_14915"/>
<evidence type="ECO:0000313" key="1">
    <source>
        <dbReference type="EMBL" id="SNR99554.1"/>
    </source>
</evidence>
<dbReference type="Pfam" id="PF13645">
    <property type="entry name" value="YkuD_2"/>
    <property type="match status" value="1"/>
</dbReference>
<reference evidence="1 2" key="1">
    <citation type="submission" date="2017-06" db="EMBL/GenBank/DDBJ databases">
        <authorList>
            <person name="Varghese N."/>
            <person name="Submissions S."/>
        </authorList>
    </citation>
    <scope>NUCLEOTIDE SEQUENCE [LARGE SCALE GENOMIC DNA]</scope>
    <source>
        <strain evidence="1 2">DSM 26989</strain>
    </source>
</reference>